<gene>
    <name evidence="1" type="ORF">MTR67_003317</name>
</gene>
<dbReference type="Proteomes" id="UP001234989">
    <property type="component" value="Chromosome 1"/>
</dbReference>
<keyword evidence="2" id="KW-1185">Reference proteome</keyword>
<dbReference type="EMBL" id="CP133612">
    <property type="protein sequence ID" value="WMV09932.1"/>
    <property type="molecule type" value="Genomic_DNA"/>
</dbReference>
<evidence type="ECO:0000313" key="2">
    <source>
        <dbReference type="Proteomes" id="UP001234989"/>
    </source>
</evidence>
<reference evidence="1" key="1">
    <citation type="submission" date="2023-08" db="EMBL/GenBank/DDBJ databases">
        <title>A de novo genome assembly of Solanum verrucosum Schlechtendal, a Mexican diploid species geographically isolated from the other diploid A-genome species in potato relatives.</title>
        <authorList>
            <person name="Hosaka K."/>
        </authorList>
    </citation>
    <scope>NUCLEOTIDE SEQUENCE</scope>
    <source>
        <tissue evidence="1">Young leaves</tissue>
    </source>
</reference>
<name>A0AAF0PSL9_SOLVR</name>
<dbReference type="AlphaFoldDB" id="A0AAF0PSL9"/>
<accession>A0AAF0PSL9</accession>
<sequence>MFPRAIFLFMMGRSRRRDL</sequence>
<organism evidence="1 2">
    <name type="scientific">Solanum verrucosum</name>
    <dbReference type="NCBI Taxonomy" id="315347"/>
    <lineage>
        <taxon>Eukaryota</taxon>
        <taxon>Viridiplantae</taxon>
        <taxon>Streptophyta</taxon>
        <taxon>Embryophyta</taxon>
        <taxon>Tracheophyta</taxon>
        <taxon>Spermatophyta</taxon>
        <taxon>Magnoliopsida</taxon>
        <taxon>eudicotyledons</taxon>
        <taxon>Gunneridae</taxon>
        <taxon>Pentapetalae</taxon>
        <taxon>asterids</taxon>
        <taxon>lamiids</taxon>
        <taxon>Solanales</taxon>
        <taxon>Solanaceae</taxon>
        <taxon>Solanoideae</taxon>
        <taxon>Solaneae</taxon>
        <taxon>Solanum</taxon>
    </lineage>
</organism>
<protein>
    <submittedName>
        <fullName evidence="1">Uncharacterized protein</fullName>
    </submittedName>
</protein>
<evidence type="ECO:0000313" key="1">
    <source>
        <dbReference type="EMBL" id="WMV09932.1"/>
    </source>
</evidence>
<proteinExistence type="predicted"/>